<dbReference type="EMBL" id="SNXY01000006">
    <property type="protein sequence ID" value="TDP86499.1"/>
    <property type="molecule type" value="Genomic_DNA"/>
</dbReference>
<name>A0A4R6RIY5_9HYPH</name>
<accession>A0A4R6RIY5</accession>
<evidence type="ECO:0000313" key="2">
    <source>
        <dbReference type="EMBL" id="TDP86499.1"/>
    </source>
</evidence>
<gene>
    <name evidence="2" type="ORF">EDD54_0376</name>
</gene>
<dbReference type="Pfam" id="PF08904">
    <property type="entry name" value="EipB_like"/>
    <property type="match status" value="1"/>
</dbReference>
<dbReference type="InterPro" id="IPR015000">
    <property type="entry name" value="EipB-like"/>
</dbReference>
<feature type="chain" id="PRO_5020467085" evidence="1">
    <location>
        <begin position="22"/>
        <end position="267"/>
    </location>
</feature>
<feature type="signal peptide" evidence="1">
    <location>
        <begin position="1"/>
        <end position="21"/>
    </location>
</feature>
<protein>
    <submittedName>
        <fullName evidence="2">Uncharacterized protein DUF1849</fullName>
    </submittedName>
</protein>
<dbReference type="AlphaFoldDB" id="A0A4R6RIY5"/>
<organism evidence="2 3">
    <name type="scientific">Oharaeibacter diazotrophicus</name>
    <dbReference type="NCBI Taxonomy" id="1920512"/>
    <lineage>
        <taxon>Bacteria</taxon>
        <taxon>Pseudomonadati</taxon>
        <taxon>Pseudomonadota</taxon>
        <taxon>Alphaproteobacteria</taxon>
        <taxon>Hyphomicrobiales</taxon>
        <taxon>Pleomorphomonadaceae</taxon>
        <taxon>Oharaeibacter</taxon>
    </lineage>
</organism>
<reference evidence="2 3" key="1">
    <citation type="submission" date="2019-03" db="EMBL/GenBank/DDBJ databases">
        <title>Genomic Encyclopedia of Type Strains, Phase IV (KMG-IV): sequencing the most valuable type-strain genomes for metagenomic binning, comparative biology and taxonomic classification.</title>
        <authorList>
            <person name="Goeker M."/>
        </authorList>
    </citation>
    <scope>NUCLEOTIDE SEQUENCE [LARGE SCALE GENOMIC DNA]</scope>
    <source>
        <strain evidence="2 3">DSM 102969</strain>
    </source>
</reference>
<evidence type="ECO:0000313" key="3">
    <source>
        <dbReference type="Proteomes" id="UP000294547"/>
    </source>
</evidence>
<evidence type="ECO:0000256" key="1">
    <source>
        <dbReference type="SAM" id="SignalP"/>
    </source>
</evidence>
<keyword evidence="1" id="KW-0732">Signal</keyword>
<proteinExistence type="predicted"/>
<keyword evidence="3" id="KW-1185">Reference proteome</keyword>
<comment type="caution">
    <text evidence="2">The sequence shown here is derived from an EMBL/GenBank/DDBJ whole genome shotgun (WGS) entry which is preliminary data.</text>
</comment>
<dbReference type="Proteomes" id="UP000294547">
    <property type="component" value="Unassembled WGS sequence"/>
</dbReference>
<sequence>MKFTAVPALVSALLAAGPALAGAGPLTPHRAVYDLSLAGGAGLSEDAPDMTGRMVYEFTGNACEGYTTNFRFVVASTGDDGSRSVTDLRTSNHEDADGAGFQFLSQTYTNQVLTEDVKGTAASADGKVTVELGGGAKPVTFAGTTLFPTAHLLKVIEAAKGGASVVEQDVYDGSDGGGRAYRTTTLIGRESRDAAPGPAAKIGPVRHWPVTVSYFDPTATGDQTPEYTIAFQLWENGVSTDMTMDYGDFALAGRLMGYEALPEDKCD</sequence>
<dbReference type="RefSeq" id="WP_165644931.1">
    <property type="nucleotide sequence ID" value="NZ_BSPM01000008.1"/>
</dbReference>